<evidence type="ECO:0008006" key="2">
    <source>
        <dbReference type="Google" id="ProtNLM"/>
    </source>
</evidence>
<organism evidence="1">
    <name type="scientific">hydrothermal vent metagenome</name>
    <dbReference type="NCBI Taxonomy" id="652676"/>
    <lineage>
        <taxon>unclassified sequences</taxon>
        <taxon>metagenomes</taxon>
        <taxon>ecological metagenomes</taxon>
    </lineage>
</organism>
<proteinExistence type="predicted"/>
<dbReference type="EMBL" id="UOGE01000043">
    <property type="protein sequence ID" value="VAX19283.1"/>
    <property type="molecule type" value="Genomic_DNA"/>
</dbReference>
<accession>A0A3B1C3W1</accession>
<reference evidence="1" key="1">
    <citation type="submission" date="2018-06" db="EMBL/GenBank/DDBJ databases">
        <authorList>
            <person name="Zhirakovskaya E."/>
        </authorList>
    </citation>
    <scope>NUCLEOTIDE SEQUENCE</scope>
</reference>
<sequence length="386" mass="42943">MKARYVGAALCVAAVLCVAAEAHAGEKPWIVSFYLNQGNWSANGVDHQGRQSIASTQLVYKKNDWGVAVTESYTSTSYNTSLSNDNFEVDTPTDVSISSYYIKKLNKITLRGGLDISLGTGTNQYKTSELQSMIIDDINEDLMLINNYGSGLNFRPHILAAYDAGPMTWGAGANYLLSGAFDPISDDNSGDEYNQGDKFTLFLSNLYKLSNKNFTLVTLSYSNWQTDTFGKQDLFSNGDKYQIKGRWVSEWAPLFRGTVGVQYSWQDKNKTFEGEDVFVTEKSNANGNEIEIFLDGLYSLTNSLSPTFILGYKQVENNGYASGEALYDAGRSLTYLEPGLIWYHGKDMYVVGKLRYSRIEDKADAFSVNNATYDVINMDIGLVLTF</sequence>
<name>A0A3B1C3W1_9ZZZZ</name>
<protein>
    <recommendedName>
        <fullName evidence="2">Porin domain-containing protein</fullName>
    </recommendedName>
</protein>
<dbReference type="AlphaFoldDB" id="A0A3B1C3W1"/>
<evidence type="ECO:0000313" key="1">
    <source>
        <dbReference type="EMBL" id="VAX19283.1"/>
    </source>
</evidence>
<gene>
    <name evidence="1" type="ORF">MNBD_NITROSPINAE02-1866</name>
</gene>